<dbReference type="Gene3D" id="3.40.1550.10">
    <property type="entry name" value="CheC-like"/>
    <property type="match status" value="1"/>
</dbReference>
<dbReference type="Gene3D" id="3.40.50.2300">
    <property type="match status" value="1"/>
</dbReference>
<evidence type="ECO:0000256" key="2">
    <source>
        <dbReference type="ARBA" id="ARBA00022553"/>
    </source>
</evidence>
<dbReference type="PROSITE" id="PS50110">
    <property type="entry name" value="RESPONSE_REGULATORY"/>
    <property type="match status" value="1"/>
</dbReference>
<dbReference type="CDD" id="cd17910">
    <property type="entry name" value="CheC_ClassII"/>
    <property type="match status" value="1"/>
</dbReference>
<dbReference type="PATRIC" id="fig|1306954.6.peg.3141"/>
<sequence>MTKITFTHYVDVISSSSMIAITGLHLSSPAQSREETRTRAPEISDVAYRYTSSGTAILNHFTHGTDQSPMSTQILICDDSALARKQMARALPAGLADDIRFATNGAEALQILRDHKAELLFLDLNMPEMDGYQVLEHIRKEDLPVLTIVVSGDIQPEARERVRKLGAIDFIKKPTDTGLVTRLLEEYGFYRPGELETAALKDSSLRSTVTQAREISVSLNDYLQEIANVAMGRSSDLLARLLRVFVKQPIPKVAFIANSELHMAISAAQQGEAYSAVCQGFTGAGLAGEALLLFEDASFQEMAELLHYDVVEGEAVNVEVLMDMSSILFGAFLNGIGDQLDLKLGLGHPSVLGQHRPINELLEHHSKREEQLLCIEISYAIENRDIHCDMLILFTEDSVPFLEKRLEYLVD</sequence>
<feature type="modified residue" description="4-aspartylphosphate" evidence="3">
    <location>
        <position position="123"/>
    </location>
</feature>
<dbReference type="EMBL" id="LOCO01000040">
    <property type="protein sequence ID" value="KXO06344.1"/>
    <property type="molecule type" value="Genomic_DNA"/>
</dbReference>
<comment type="caution">
    <text evidence="5">The sequence shown here is derived from an EMBL/GenBank/DDBJ whole genome shotgun (WGS) entry which is preliminary data.</text>
</comment>
<accession>A0A137S1R0</accession>
<dbReference type="Pfam" id="PF00072">
    <property type="entry name" value="Response_reg"/>
    <property type="match status" value="1"/>
</dbReference>
<feature type="domain" description="Response regulatory" evidence="4">
    <location>
        <begin position="73"/>
        <end position="188"/>
    </location>
</feature>
<dbReference type="SMART" id="SM00448">
    <property type="entry name" value="REC"/>
    <property type="match status" value="1"/>
</dbReference>
<keyword evidence="1" id="KW-0145">Chemotaxis</keyword>
<dbReference type="Proteomes" id="UP000070282">
    <property type="component" value="Unassembled WGS sequence"/>
</dbReference>
<dbReference type="SUPFAM" id="SSF103039">
    <property type="entry name" value="CheC-like"/>
    <property type="match status" value="1"/>
</dbReference>
<dbReference type="InterPro" id="IPR011006">
    <property type="entry name" value="CheY-like_superfamily"/>
</dbReference>
<gene>
    <name evidence="5" type="ORF">J122_4062</name>
</gene>
<evidence type="ECO:0000259" key="4">
    <source>
        <dbReference type="PROSITE" id="PS50110"/>
    </source>
</evidence>
<dbReference type="SUPFAM" id="SSF52172">
    <property type="entry name" value="CheY-like"/>
    <property type="match status" value="1"/>
</dbReference>
<dbReference type="InterPro" id="IPR050595">
    <property type="entry name" value="Bact_response_regulator"/>
</dbReference>
<dbReference type="CDD" id="cd17593">
    <property type="entry name" value="REC_CheC-like"/>
    <property type="match status" value="1"/>
</dbReference>
<evidence type="ECO:0000313" key="5">
    <source>
        <dbReference type="EMBL" id="KXO06344.1"/>
    </source>
</evidence>
<proteinExistence type="predicted"/>
<evidence type="ECO:0000256" key="3">
    <source>
        <dbReference type="PROSITE-ProRule" id="PRU00169"/>
    </source>
</evidence>
<dbReference type="InterPro" id="IPR001789">
    <property type="entry name" value="Sig_transdc_resp-reg_receiver"/>
</dbReference>
<dbReference type="PANTHER" id="PTHR44591:SF24">
    <property type="entry name" value="PROTEIN-GLUTAMATE METHYLESTERASE_PROTEIN-GLUTAMINE GLUTAMINASE 1"/>
    <property type="match status" value="1"/>
</dbReference>
<dbReference type="PANTHER" id="PTHR44591">
    <property type="entry name" value="STRESS RESPONSE REGULATOR PROTEIN 1"/>
    <property type="match status" value="1"/>
</dbReference>
<reference evidence="6" key="1">
    <citation type="submission" date="2015-12" db="EMBL/GenBank/DDBJ databases">
        <authorList>
            <person name="Lima A."/>
            <person name="Farahani Zayas N."/>
            <person name="Castro Da Silva M.A."/>
            <person name="Cabral A."/>
            <person name="Pessatti M.L."/>
        </authorList>
    </citation>
    <scope>NUCLEOTIDE SEQUENCE [LARGE SCALE GENOMIC DNA]</scope>
    <source>
        <strain evidence="6">LAMA 842</strain>
    </source>
</reference>
<keyword evidence="6" id="KW-1185">Reference proteome</keyword>
<name>A0A137S1R0_9GAMM</name>
<organism evidence="5 6">
    <name type="scientific">Marinobacter excellens LAMA 842</name>
    <dbReference type="NCBI Taxonomy" id="1306954"/>
    <lineage>
        <taxon>Bacteria</taxon>
        <taxon>Pseudomonadati</taxon>
        <taxon>Pseudomonadota</taxon>
        <taxon>Gammaproteobacteria</taxon>
        <taxon>Pseudomonadales</taxon>
        <taxon>Marinobacteraceae</taxon>
        <taxon>Marinobacter</taxon>
    </lineage>
</organism>
<dbReference type="GO" id="GO:0000160">
    <property type="term" value="P:phosphorelay signal transduction system"/>
    <property type="evidence" value="ECO:0007669"/>
    <property type="project" value="InterPro"/>
</dbReference>
<evidence type="ECO:0000313" key="6">
    <source>
        <dbReference type="Proteomes" id="UP000070282"/>
    </source>
</evidence>
<evidence type="ECO:0000256" key="1">
    <source>
        <dbReference type="ARBA" id="ARBA00022500"/>
    </source>
</evidence>
<keyword evidence="2 3" id="KW-0597">Phosphoprotein</keyword>
<dbReference type="GO" id="GO:0006935">
    <property type="term" value="P:chemotaxis"/>
    <property type="evidence" value="ECO:0007669"/>
    <property type="project" value="UniProtKB-KW"/>
</dbReference>
<protein>
    <submittedName>
        <fullName evidence="5">Chemotaxis protein CheC--inhibitor of MCP methylation</fullName>
    </submittedName>
</protein>
<dbReference type="AlphaFoldDB" id="A0A137S1R0"/>
<dbReference type="InterPro" id="IPR028976">
    <property type="entry name" value="CheC-like_sf"/>
</dbReference>